<organism evidence="1 2">
    <name type="scientific">Entotheonella factor</name>
    <dbReference type="NCBI Taxonomy" id="1429438"/>
    <lineage>
        <taxon>Bacteria</taxon>
        <taxon>Pseudomonadati</taxon>
        <taxon>Nitrospinota/Tectimicrobiota group</taxon>
        <taxon>Candidatus Tectimicrobiota</taxon>
        <taxon>Candidatus Entotheonellia</taxon>
        <taxon>Candidatus Entotheonellales</taxon>
        <taxon>Candidatus Entotheonellaceae</taxon>
        <taxon>Candidatus Entotheonella</taxon>
    </lineage>
</organism>
<dbReference type="HOGENOM" id="CLU_2506535_0_0_7"/>
<sequence>MPRFNAYLHIVDDLGIADETNLVGPAHSNGNKWQQKTCWYPALELERNHRHIDSIIDFALVQFGGMPSHCSLMGGASLESCLRVA</sequence>
<evidence type="ECO:0000313" key="1">
    <source>
        <dbReference type="EMBL" id="ETX01466.1"/>
    </source>
</evidence>
<reference evidence="1 2" key="1">
    <citation type="journal article" date="2014" name="Nature">
        <title>An environmental bacterial taxon with a large and distinct metabolic repertoire.</title>
        <authorList>
            <person name="Wilson M.C."/>
            <person name="Mori T."/>
            <person name="Ruckert C."/>
            <person name="Uria A.R."/>
            <person name="Helf M.J."/>
            <person name="Takada K."/>
            <person name="Gernert C."/>
            <person name="Steffens U.A."/>
            <person name="Heycke N."/>
            <person name="Schmitt S."/>
            <person name="Rinke C."/>
            <person name="Helfrich E.J."/>
            <person name="Brachmann A.O."/>
            <person name="Gurgui C."/>
            <person name="Wakimoto T."/>
            <person name="Kracht M."/>
            <person name="Crusemann M."/>
            <person name="Hentschel U."/>
            <person name="Abe I."/>
            <person name="Matsunaga S."/>
            <person name="Kalinowski J."/>
            <person name="Takeyama H."/>
            <person name="Piel J."/>
        </authorList>
    </citation>
    <scope>NUCLEOTIDE SEQUENCE [LARGE SCALE GENOMIC DNA]</scope>
    <source>
        <strain evidence="2">TSY1</strain>
    </source>
</reference>
<dbReference type="Proteomes" id="UP000019141">
    <property type="component" value="Unassembled WGS sequence"/>
</dbReference>
<dbReference type="AlphaFoldDB" id="W4LUT5"/>
<name>W4LUT5_ENTF1</name>
<dbReference type="EMBL" id="AZHW01000230">
    <property type="protein sequence ID" value="ETX01466.1"/>
    <property type="molecule type" value="Genomic_DNA"/>
</dbReference>
<comment type="caution">
    <text evidence="1">The sequence shown here is derived from an EMBL/GenBank/DDBJ whole genome shotgun (WGS) entry which is preliminary data.</text>
</comment>
<protein>
    <submittedName>
        <fullName evidence="1">Uncharacterized protein</fullName>
    </submittedName>
</protein>
<accession>W4LUT5</accession>
<gene>
    <name evidence="1" type="ORF">ETSY1_07230</name>
</gene>
<proteinExistence type="predicted"/>
<keyword evidence="2" id="KW-1185">Reference proteome</keyword>
<evidence type="ECO:0000313" key="2">
    <source>
        <dbReference type="Proteomes" id="UP000019141"/>
    </source>
</evidence>